<name>A0A1I5UL66_9SPHN</name>
<feature type="compositionally biased region" description="Basic and acidic residues" evidence="1">
    <location>
        <begin position="105"/>
        <end position="117"/>
    </location>
</feature>
<evidence type="ECO:0000256" key="1">
    <source>
        <dbReference type="SAM" id="MobiDB-lite"/>
    </source>
</evidence>
<dbReference type="InterPro" id="IPR011992">
    <property type="entry name" value="EF-hand-dom_pair"/>
</dbReference>
<sequence>MVALLGALTTTACGQNPEQRQAAADARAASFTPPSVTSRIDFGTMMDRRFRTLDRDGNDIISSDEMPRQNSRLRELDRNGDGQVTASEFSEGMLGFFDRMDLNRDGTVTSEERETYRSRPVSTPTPVNSAPRLP</sequence>
<dbReference type="PROSITE" id="PS00018">
    <property type="entry name" value="EF_HAND_1"/>
    <property type="match status" value="1"/>
</dbReference>
<dbReference type="PROSITE" id="PS50222">
    <property type="entry name" value="EF_HAND_2"/>
    <property type="match status" value="1"/>
</dbReference>
<accession>A0A1I5UL66</accession>
<dbReference type="Pfam" id="PF13202">
    <property type="entry name" value="EF-hand_5"/>
    <property type="match status" value="2"/>
</dbReference>
<dbReference type="AlphaFoldDB" id="A0A1I5UL66"/>
<dbReference type="SUPFAM" id="SSF47473">
    <property type="entry name" value="EF-hand"/>
    <property type="match status" value="1"/>
</dbReference>
<dbReference type="STRING" id="634430.SAMN04488241_11266"/>
<evidence type="ECO:0000313" key="4">
    <source>
        <dbReference type="Proteomes" id="UP000199586"/>
    </source>
</evidence>
<dbReference type="Gene3D" id="1.10.238.10">
    <property type="entry name" value="EF-hand"/>
    <property type="match status" value="1"/>
</dbReference>
<dbReference type="Proteomes" id="UP000199586">
    <property type="component" value="Unassembled WGS sequence"/>
</dbReference>
<keyword evidence="4" id="KW-1185">Reference proteome</keyword>
<gene>
    <name evidence="3" type="ORF">SAMN04488241_11266</name>
</gene>
<organism evidence="3 4">
    <name type="scientific">Sphingomonas rubra</name>
    <dbReference type="NCBI Taxonomy" id="634430"/>
    <lineage>
        <taxon>Bacteria</taxon>
        <taxon>Pseudomonadati</taxon>
        <taxon>Pseudomonadota</taxon>
        <taxon>Alphaproteobacteria</taxon>
        <taxon>Sphingomonadales</taxon>
        <taxon>Sphingomonadaceae</taxon>
        <taxon>Sphingomonas</taxon>
    </lineage>
</organism>
<feature type="domain" description="EF-hand" evidence="2">
    <location>
        <begin position="64"/>
        <end position="99"/>
    </location>
</feature>
<dbReference type="InterPro" id="IPR002048">
    <property type="entry name" value="EF_hand_dom"/>
</dbReference>
<evidence type="ECO:0000313" key="3">
    <source>
        <dbReference type="EMBL" id="SFP96051.1"/>
    </source>
</evidence>
<dbReference type="InterPro" id="IPR018247">
    <property type="entry name" value="EF_Hand_1_Ca_BS"/>
</dbReference>
<reference evidence="3 4" key="1">
    <citation type="submission" date="2016-10" db="EMBL/GenBank/DDBJ databases">
        <authorList>
            <person name="de Groot N.N."/>
        </authorList>
    </citation>
    <scope>NUCLEOTIDE SEQUENCE [LARGE SCALE GENOMIC DNA]</scope>
    <source>
        <strain evidence="3 4">CGMCC 1.9113</strain>
    </source>
</reference>
<protein>
    <submittedName>
        <fullName evidence="3">EF hand</fullName>
    </submittedName>
</protein>
<dbReference type="EMBL" id="FOXP01000012">
    <property type="protein sequence ID" value="SFP96051.1"/>
    <property type="molecule type" value="Genomic_DNA"/>
</dbReference>
<dbReference type="GO" id="GO:0005509">
    <property type="term" value="F:calcium ion binding"/>
    <property type="evidence" value="ECO:0007669"/>
    <property type="project" value="InterPro"/>
</dbReference>
<dbReference type="RefSeq" id="WP_245739367.1">
    <property type="nucleotide sequence ID" value="NZ_FOXP01000012.1"/>
</dbReference>
<evidence type="ECO:0000259" key="2">
    <source>
        <dbReference type="PROSITE" id="PS50222"/>
    </source>
</evidence>
<proteinExistence type="predicted"/>
<feature type="region of interest" description="Disordered" evidence="1">
    <location>
        <begin position="105"/>
        <end position="134"/>
    </location>
</feature>